<gene>
    <name evidence="2" type="ORF">LMG27198_00800</name>
</gene>
<dbReference type="AlphaFoldDB" id="A0A9W6LQ09"/>
<keyword evidence="1" id="KW-0812">Transmembrane</keyword>
<organism evidence="2 3">
    <name type="scientific">Methylocystis echinoides</name>
    <dbReference type="NCBI Taxonomy" id="29468"/>
    <lineage>
        <taxon>Bacteria</taxon>
        <taxon>Pseudomonadati</taxon>
        <taxon>Pseudomonadota</taxon>
        <taxon>Alphaproteobacteria</taxon>
        <taxon>Hyphomicrobiales</taxon>
        <taxon>Methylocystaceae</taxon>
        <taxon>Methylocystis</taxon>
    </lineage>
</organism>
<protein>
    <recommendedName>
        <fullName evidence="4">Transmembrane protein</fullName>
    </recommendedName>
</protein>
<evidence type="ECO:0000313" key="2">
    <source>
        <dbReference type="EMBL" id="GLI91088.1"/>
    </source>
</evidence>
<keyword evidence="3" id="KW-1185">Reference proteome</keyword>
<feature type="transmembrane region" description="Helical" evidence="1">
    <location>
        <begin position="12"/>
        <end position="29"/>
    </location>
</feature>
<name>A0A9W6LQ09_9HYPH</name>
<evidence type="ECO:0000313" key="3">
    <source>
        <dbReference type="Proteomes" id="UP001144323"/>
    </source>
</evidence>
<sequence>MDINALSEPGKYFLLAAAIWLFAYGKLQGSRQDFSRTTSKALLVAGIGALIVVTVAYASHAEYAEEMTEICGRREQHCQQTCLDLKVKFTWNADQKLDCNSKCSLVRTICSTQVRRDGSGRHIQAKTP</sequence>
<dbReference type="RefSeq" id="WP_281799649.1">
    <property type="nucleotide sequence ID" value="NZ_BSEC01000001.1"/>
</dbReference>
<keyword evidence="1" id="KW-1133">Transmembrane helix</keyword>
<reference evidence="2" key="1">
    <citation type="journal article" date="2023" name="Int. J. Syst. Evol. Microbiol.">
        <title>Methylocystis iwaonis sp. nov., a type II methane-oxidizing bacterium from surface soil of a rice paddy field in Japan, and emended description of the genus Methylocystis (ex Whittenbury et al. 1970) Bowman et al. 1993.</title>
        <authorList>
            <person name="Kaise H."/>
            <person name="Sawadogo J.B."/>
            <person name="Alam M.S."/>
            <person name="Ueno C."/>
            <person name="Dianou D."/>
            <person name="Shinjo R."/>
            <person name="Asakawa S."/>
        </authorList>
    </citation>
    <scope>NUCLEOTIDE SEQUENCE</scope>
    <source>
        <strain evidence="2">LMG27198</strain>
    </source>
</reference>
<dbReference type="EMBL" id="BSEC01000001">
    <property type="protein sequence ID" value="GLI91088.1"/>
    <property type="molecule type" value="Genomic_DNA"/>
</dbReference>
<dbReference type="Proteomes" id="UP001144323">
    <property type="component" value="Unassembled WGS sequence"/>
</dbReference>
<feature type="transmembrane region" description="Helical" evidence="1">
    <location>
        <begin position="41"/>
        <end position="59"/>
    </location>
</feature>
<evidence type="ECO:0008006" key="4">
    <source>
        <dbReference type="Google" id="ProtNLM"/>
    </source>
</evidence>
<keyword evidence="1" id="KW-0472">Membrane</keyword>
<accession>A0A9W6LQ09</accession>
<evidence type="ECO:0000256" key="1">
    <source>
        <dbReference type="SAM" id="Phobius"/>
    </source>
</evidence>
<proteinExistence type="predicted"/>
<comment type="caution">
    <text evidence="2">The sequence shown here is derived from an EMBL/GenBank/DDBJ whole genome shotgun (WGS) entry which is preliminary data.</text>
</comment>